<keyword evidence="1" id="KW-0732">Signal</keyword>
<dbReference type="Proteomes" id="UP000007939">
    <property type="component" value="Chromosome"/>
</dbReference>
<dbReference type="AlphaFoldDB" id="F4GJK9"/>
<name>F4GJK9_PARC1</name>
<dbReference type="STRING" id="760011.Spico_1554"/>
<sequence>MRKSPIAMLALVVLALVLSSCIQDLRPPVAQKEGIAFSARAAGDSDSSWEWEEGDEIGLYMVSTGTDVNPANILNGVVNYPYTYDSLTGKFWGDAFFPADGTEVGLFAYYPYRNTPILNGGSAYIYKVDVREQEDPYEDDLIFARVDGVGKDVPVDVDLTFQHKLSKLTLAISAGEGLETSDLAGLSVVYQSMPTMAEINFEDGSISNRQTDAAGGKVPVNAAGTAGAAIIVPHDGVTYPNRKMVFTLTSTGKTYTWNIPDTKVFEAGYHSTYSVKLTGWGIDVNPVGVAAWTDGGNGSFKQENIPDYTGTGTQTDPYMIYTARGLKGVLETHGSTAGSYYELARDIELGEYLAANSLTWPAINFMGKFDGKGHVVNGLRITSSSVNVGFFASMAISASVYNLGLTNVVVKGTDTGFSEVGGLVGVNEGTIEDCFVSGYVESLAATGYTGGLVGLNFHGTIMRSASYATVEGGAYAGGLVGFHEVGYIEDSEVIAESVRSIRFAGGLAGTIVDQSMITGSHAIVRSVSSGSAWGDSSAGGLVGATDLSEITNSYAVVDYVSASLAGGFVGHTEQTNISFPSDRVDTIVGTVEGKRYAGGFVGKADDSTIEDASVVFGRVIATGYLSGDTSTGSAGGFAGYLNGSGSNTLRGSARGRNASSTVEGWKNAGGFVGFMDSGAVVGNSSVDMSGGTVTLASGTDASKTYVGGFVGTIMDGGQVDKSSVHVSGEIKGTGMVGGFVAYMSGSNIEITDSRVEVGNITGGDFTGGFVGGMSNSDSATGRLIARSATIIQGDITYNGSGSIGVVGGFAGYLGRADIKESSVHVNGKIAGGPSTGGFVGGHSSGGVYDSYARVGTVSSGSYDNAGGYAGQLGDVALLSNVYVVVNAVVGNSQIGGFIGFVSNNFNNVKSIVAIITQEIKTTQAINAWIGLFAGYKGSPPPSNTTYKRYVSDDSSGGPPVLVAISPYVVSIVDSTIVAKKPNTTFQNSDFWSSDANWTGAVWDLAIWKFDAADGYPTLINAPAP</sequence>
<dbReference type="EMBL" id="CP002659">
    <property type="protein sequence ID" value="AEC02756.1"/>
    <property type="molecule type" value="Genomic_DNA"/>
</dbReference>
<dbReference type="InterPro" id="IPR025049">
    <property type="entry name" value="Mfa-like_1"/>
</dbReference>
<reference evidence="3" key="1">
    <citation type="submission" date="2011-04" db="EMBL/GenBank/DDBJ databases">
        <title>The complete genome of Spirochaeta coccoides DSM 17374.</title>
        <authorList>
            <person name="Lucas S."/>
            <person name="Copeland A."/>
            <person name="Lapidus A."/>
            <person name="Bruce D."/>
            <person name="Goodwin L."/>
            <person name="Pitluck S."/>
            <person name="Peters L."/>
            <person name="Kyrpides N."/>
            <person name="Mavromatis K."/>
            <person name="Pagani I."/>
            <person name="Ivanova N."/>
            <person name="Ovchinnikova G."/>
            <person name="Lu M."/>
            <person name="Detter J.C."/>
            <person name="Tapia R."/>
            <person name="Han C."/>
            <person name="Land M."/>
            <person name="Hauser L."/>
            <person name="Markowitz V."/>
            <person name="Cheng J.-F."/>
            <person name="Hugenholtz P."/>
            <person name="Woyke T."/>
            <person name="Wu D."/>
            <person name="Spring S."/>
            <person name="Schroeder M."/>
            <person name="Brambilla E."/>
            <person name="Klenk H.-P."/>
            <person name="Eisen J.A."/>
        </authorList>
    </citation>
    <scope>NUCLEOTIDE SEQUENCE [LARGE SCALE GENOMIC DNA]</scope>
    <source>
        <strain evidence="3">ATCC BAA-1237 / DSM 17374 / SPN1</strain>
    </source>
</reference>
<evidence type="ECO:0000313" key="3">
    <source>
        <dbReference type="Proteomes" id="UP000007939"/>
    </source>
</evidence>
<dbReference type="KEGG" id="scc:Spico_1554"/>
<proteinExistence type="predicted"/>
<dbReference type="eggNOG" id="COG5492">
    <property type="taxonomic scope" value="Bacteria"/>
</dbReference>
<accession>F4GJK9</accession>
<gene>
    <name evidence="2" type="ordered locus">Spico_1554</name>
</gene>
<dbReference type="Gene3D" id="2.160.20.110">
    <property type="match status" value="3"/>
</dbReference>
<dbReference type="HOGENOM" id="CLU_270940_0_0_12"/>
<organism evidence="2 3">
    <name type="scientific">Parasphaerochaeta coccoides (strain ATCC BAA-1237 / DSM 17374 / SPN1)</name>
    <name type="common">Sphaerochaeta coccoides</name>
    <dbReference type="NCBI Taxonomy" id="760011"/>
    <lineage>
        <taxon>Bacteria</taxon>
        <taxon>Pseudomonadati</taxon>
        <taxon>Spirochaetota</taxon>
        <taxon>Spirochaetia</taxon>
        <taxon>Spirochaetales</taxon>
        <taxon>Sphaerochaetaceae</taxon>
        <taxon>Parasphaerochaeta</taxon>
    </lineage>
</organism>
<protein>
    <recommendedName>
        <fullName evidence="4">GLUG domain-containing protein</fullName>
    </recommendedName>
</protein>
<evidence type="ECO:0008006" key="4">
    <source>
        <dbReference type="Google" id="ProtNLM"/>
    </source>
</evidence>
<reference evidence="2 3" key="2">
    <citation type="journal article" date="2012" name="Stand. Genomic Sci.">
        <title>Complete genome sequence of the termite hindgut bacterium Spirochaeta coccoides type strain (SPN1(T)), reclassification in the genus Sphaerochaeta as Sphaerochaeta coccoides comb. nov. and emendations of the family Spirochaetaceae and the genus Sphaerochaeta.</title>
        <authorList>
            <person name="Abt B."/>
            <person name="Han C."/>
            <person name="Scheuner C."/>
            <person name="Lu M."/>
            <person name="Lapidus A."/>
            <person name="Nolan M."/>
            <person name="Lucas S."/>
            <person name="Hammon N."/>
            <person name="Deshpande S."/>
            <person name="Cheng J.F."/>
            <person name="Tapia R."/>
            <person name="Goodwin L.A."/>
            <person name="Pitluck S."/>
            <person name="Liolios K."/>
            <person name="Pagani I."/>
            <person name="Ivanova N."/>
            <person name="Mavromatis K."/>
            <person name="Mikhailova N."/>
            <person name="Huntemann M."/>
            <person name="Pati A."/>
            <person name="Chen A."/>
            <person name="Palaniappan K."/>
            <person name="Land M."/>
            <person name="Hauser L."/>
            <person name="Brambilla E.M."/>
            <person name="Rohde M."/>
            <person name="Spring S."/>
            <person name="Gronow S."/>
            <person name="Goker M."/>
            <person name="Woyke T."/>
            <person name="Bristow J."/>
            <person name="Eisen J.A."/>
            <person name="Markowitz V."/>
            <person name="Hugenholtz P."/>
            <person name="Kyrpides N.C."/>
            <person name="Klenk H.P."/>
            <person name="Detter J.C."/>
        </authorList>
    </citation>
    <scope>NUCLEOTIDE SEQUENCE [LARGE SCALE GENOMIC DNA]</scope>
    <source>
        <strain evidence="3">ATCC BAA-1237 / DSM 17374 / SPN1</strain>
    </source>
</reference>
<dbReference type="Gene3D" id="2.60.40.2630">
    <property type="match status" value="1"/>
</dbReference>
<dbReference type="Gene3D" id="2.60.40.2620">
    <property type="entry name" value="Fimbrillin-like"/>
    <property type="match status" value="1"/>
</dbReference>
<dbReference type="CDD" id="cd13120">
    <property type="entry name" value="BF2867_like_N"/>
    <property type="match status" value="1"/>
</dbReference>
<evidence type="ECO:0000313" key="2">
    <source>
        <dbReference type="EMBL" id="AEC02756.1"/>
    </source>
</evidence>
<keyword evidence="3" id="KW-1185">Reference proteome</keyword>
<feature type="chain" id="PRO_5003314836" description="GLUG domain-containing protein" evidence="1">
    <location>
        <begin position="23"/>
        <end position="1024"/>
    </location>
</feature>
<dbReference type="InterPro" id="IPR042278">
    <property type="entry name" value="Mfa-like_1_N"/>
</dbReference>
<dbReference type="Pfam" id="PF13149">
    <property type="entry name" value="Mfa_like_1"/>
    <property type="match status" value="1"/>
</dbReference>
<evidence type="ECO:0000256" key="1">
    <source>
        <dbReference type="SAM" id="SignalP"/>
    </source>
</evidence>
<dbReference type="PROSITE" id="PS51257">
    <property type="entry name" value="PROKAR_LIPOPROTEIN"/>
    <property type="match status" value="1"/>
</dbReference>
<dbReference type="CDD" id="cd13121">
    <property type="entry name" value="BF2867_like_C"/>
    <property type="match status" value="1"/>
</dbReference>
<feature type="signal peptide" evidence="1">
    <location>
        <begin position="1"/>
        <end position="22"/>
    </location>
</feature>
<dbReference type="RefSeq" id="WP_013740150.1">
    <property type="nucleotide sequence ID" value="NC_015436.1"/>
</dbReference>